<dbReference type="AlphaFoldDB" id="A0A511TGF2"/>
<feature type="domain" description="DUF2007" evidence="1">
    <location>
        <begin position="29"/>
        <end position="84"/>
    </location>
</feature>
<dbReference type="Pfam" id="PF09413">
    <property type="entry name" value="DUF2007"/>
    <property type="match status" value="1"/>
</dbReference>
<gene>
    <name evidence="2" type="ORF">MFU01_82940</name>
</gene>
<dbReference type="InterPro" id="IPR018551">
    <property type="entry name" value="DUF2007"/>
</dbReference>
<name>A0A511TGF2_MYXFU</name>
<proteinExistence type="predicted"/>
<reference evidence="2 3" key="1">
    <citation type="submission" date="2019-07" db="EMBL/GenBank/DDBJ databases">
        <title>Whole genome shotgun sequence of Myxococcus fulvus NBRC 100333.</title>
        <authorList>
            <person name="Hosoyama A."/>
            <person name="Uohara A."/>
            <person name="Ohji S."/>
            <person name="Ichikawa N."/>
        </authorList>
    </citation>
    <scope>NUCLEOTIDE SEQUENCE [LARGE SCALE GENOMIC DNA]</scope>
    <source>
        <strain evidence="2 3">NBRC 100333</strain>
    </source>
</reference>
<sequence length="129" mass="14366">MGVVAERPVICEERDMKRVQFSVHRTVGEARLLAGTLEAEGMSVQVRGESLAPLTGEIPSGETWVELWLHPEDVEQARAVVAELKENQEEASRTVECPACREENPGNFELCWSCGVELPRGLRPRLRAV</sequence>
<evidence type="ECO:0000259" key="1">
    <source>
        <dbReference type="Pfam" id="PF09413"/>
    </source>
</evidence>
<comment type="caution">
    <text evidence="2">The sequence shown here is derived from an EMBL/GenBank/DDBJ whole genome shotgun (WGS) entry which is preliminary data.</text>
</comment>
<evidence type="ECO:0000313" key="3">
    <source>
        <dbReference type="Proteomes" id="UP000321514"/>
    </source>
</evidence>
<dbReference type="Proteomes" id="UP000321514">
    <property type="component" value="Unassembled WGS sequence"/>
</dbReference>
<evidence type="ECO:0000313" key="2">
    <source>
        <dbReference type="EMBL" id="GEN13257.1"/>
    </source>
</evidence>
<dbReference type="STRING" id="1334629.MFUL124B02_42395"/>
<dbReference type="EMBL" id="BJXR01000077">
    <property type="protein sequence ID" value="GEN13257.1"/>
    <property type="molecule type" value="Genomic_DNA"/>
</dbReference>
<protein>
    <recommendedName>
        <fullName evidence="1">DUF2007 domain-containing protein</fullName>
    </recommendedName>
</protein>
<organism evidence="2 3">
    <name type="scientific">Myxococcus fulvus</name>
    <dbReference type="NCBI Taxonomy" id="33"/>
    <lineage>
        <taxon>Bacteria</taxon>
        <taxon>Pseudomonadati</taxon>
        <taxon>Myxococcota</taxon>
        <taxon>Myxococcia</taxon>
        <taxon>Myxococcales</taxon>
        <taxon>Cystobacterineae</taxon>
        <taxon>Myxococcaceae</taxon>
        <taxon>Myxococcus</taxon>
    </lineage>
</organism>
<accession>A0A511TGF2</accession>